<proteinExistence type="predicted"/>
<comment type="subcellular location">
    <subcellularLocation>
        <location evidence="1">Endomembrane system</location>
        <topology evidence="1">Multi-pass membrane protein</topology>
    </subcellularLocation>
</comment>
<dbReference type="InterPro" id="IPR007318">
    <property type="entry name" value="Phopholipid_MeTrfase"/>
</dbReference>
<evidence type="ECO:0000256" key="1">
    <source>
        <dbReference type="ARBA" id="ARBA00004127"/>
    </source>
</evidence>
<evidence type="ECO:0000256" key="4">
    <source>
        <dbReference type="ARBA" id="ARBA00023136"/>
    </source>
</evidence>
<evidence type="ECO:0008006" key="7">
    <source>
        <dbReference type="Google" id="ProtNLM"/>
    </source>
</evidence>
<evidence type="ECO:0000256" key="3">
    <source>
        <dbReference type="ARBA" id="ARBA00022989"/>
    </source>
</evidence>
<protein>
    <recommendedName>
        <fullName evidence="7">Steroid 5-alpha reductase C-terminal domain-containing protein</fullName>
    </recommendedName>
</protein>
<feature type="transmembrane region" description="Helical" evidence="5">
    <location>
        <begin position="98"/>
        <end position="124"/>
    </location>
</feature>
<feature type="transmembrane region" description="Helical" evidence="5">
    <location>
        <begin position="42"/>
        <end position="64"/>
    </location>
</feature>
<feature type="transmembrane region" description="Helical" evidence="5">
    <location>
        <begin position="6"/>
        <end position="30"/>
    </location>
</feature>
<dbReference type="GO" id="GO:0012505">
    <property type="term" value="C:endomembrane system"/>
    <property type="evidence" value="ECO:0007669"/>
    <property type="project" value="UniProtKB-SubCell"/>
</dbReference>
<dbReference type="EMBL" id="UINC01026913">
    <property type="protein sequence ID" value="SVB05229.1"/>
    <property type="molecule type" value="Genomic_DNA"/>
</dbReference>
<gene>
    <name evidence="6" type="ORF">METZ01_LOCUS158083</name>
</gene>
<keyword evidence="4 5" id="KW-0472">Membrane</keyword>
<keyword evidence="3 5" id="KW-1133">Transmembrane helix</keyword>
<keyword evidence="2 5" id="KW-0812">Transmembrane</keyword>
<feature type="non-terminal residue" evidence="6">
    <location>
        <position position="1"/>
    </location>
</feature>
<dbReference type="Gene3D" id="1.20.120.1630">
    <property type="match status" value="1"/>
</dbReference>
<dbReference type="AlphaFoldDB" id="A0A382AUW0"/>
<organism evidence="6">
    <name type="scientific">marine metagenome</name>
    <dbReference type="NCBI Taxonomy" id="408172"/>
    <lineage>
        <taxon>unclassified sequences</taxon>
        <taxon>metagenomes</taxon>
        <taxon>ecological metagenomes</taxon>
    </lineage>
</organism>
<dbReference type="Pfam" id="PF04191">
    <property type="entry name" value="PEMT"/>
    <property type="match status" value="1"/>
</dbReference>
<sequence length="167" mass="18872">VNNTFILWRWVGALLLLPINVLIIIPAIFLDLNAPEFNNWTSWLAVVTGFLGLALAVSCVRLFAKSGGDGTPAPWDPVTNLIITGPYRYVRNPMLSGVIIILFSEALVFWSLSFFIYTTLFVLLNMAYFPLVEEPGLIKRYGAAYKIYMNNVPRWIPLIKPYNSDDL</sequence>
<evidence type="ECO:0000256" key="5">
    <source>
        <dbReference type="SAM" id="Phobius"/>
    </source>
</evidence>
<evidence type="ECO:0000313" key="6">
    <source>
        <dbReference type="EMBL" id="SVB05229.1"/>
    </source>
</evidence>
<name>A0A382AUW0_9ZZZZ</name>
<evidence type="ECO:0000256" key="2">
    <source>
        <dbReference type="ARBA" id="ARBA00022692"/>
    </source>
</evidence>
<reference evidence="6" key="1">
    <citation type="submission" date="2018-05" db="EMBL/GenBank/DDBJ databases">
        <authorList>
            <person name="Lanie J.A."/>
            <person name="Ng W.-L."/>
            <person name="Kazmierczak K.M."/>
            <person name="Andrzejewski T.M."/>
            <person name="Davidsen T.M."/>
            <person name="Wayne K.J."/>
            <person name="Tettelin H."/>
            <person name="Glass J.I."/>
            <person name="Rusch D."/>
            <person name="Podicherti R."/>
            <person name="Tsui H.-C.T."/>
            <person name="Winkler M.E."/>
        </authorList>
    </citation>
    <scope>NUCLEOTIDE SEQUENCE</scope>
</reference>
<accession>A0A382AUW0</accession>